<feature type="domain" description="Luciferase-like" evidence="2">
    <location>
        <begin position="3"/>
        <end position="312"/>
    </location>
</feature>
<dbReference type="Pfam" id="PF00296">
    <property type="entry name" value="Bac_luciferase"/>
    <property type="match status" value="1"/>
</dbReference>
<organism evidence="3 4">
    <name type="scientific">Streptomyces andamanensis</name>
    <dbReference type="NCBI Taxonomy" id="1565035"/>
    <lineage>
        <taxon>Bacteria</taxon>
        <taxon>Bacillati</taxon>
        <taxon>Actinomycetota</taxon>
        <taxon>Actinomycetes</taxon>
        <taxon>Kitasatosporales</taxon>
        <taxon>Streptomycetaceae</taxon>
        <taxon>Streptomyces</taxon>
    </lineage>
</organism>
<evidence type="ECO:0000313" key="3">
    <source>
        <dbReference type="EMBL" id="MFC4329531.1"/>
    </source>
</evidence>
<dbReference type="Gene3D" id="3.20.20.30">
    <property type="entry name" value="Luciferase-like domain"/>
    <property type="match status" value="1"/>
</dbReference>
<comment type="caution">
    <text evidence="3">The sequence shown here is derived from an EMBL/GenBank/DDBJ whole genome shotgun (WGS) entry which is preliminary data.</text>
</comment>
<keyword evidence="1" id="KW-0560">Oxidoreductase</keyword>
<dbReference type="Proteomes" id="UP001595824">
    <property type="component" value="Unassembled WGS sequence"/>
</dbReference>
<dbReference type="InterPro" id="IPR036661">
    <property type="entry name" value="Luciferase-like_sf"/>
</dbReference>
<proteinExistence type="predicted"/>
<protein>
    <submittedName>
        <fullName evidence="3">TIGR03842 family LLM class F420-dependent oxidoreductase</fullName>
    </submittedName>
</protein>
<gene>
    <name evidence="3" type="ORF">ACFPC0_17355</name>
</gene>
<keyword evidence="4" id="KW-1185">Reference proteome</keyword>
<dbReference type="InterPro" id="IPR050564">
    <property type="entry name" value="F420-G6PD/mer"/>
</dbReference>
<dbReference type="CDD" id="cd01097">
    <property type="entry name" value="Tetrahydromethanopterin_reductase"/>
    <property type="match status" value="1"/>
</dbReference>
<evidence type="ECO:0000259" key="2">
    <source>
        <dbReference type="Pfam" id="PF00296"/>
    </source>
</evidence>
<dbReference type="PANTHER" id="PTHR43244:SF1">
    <property type="entry name" value="5,10-METHYLENETETRAHYDROMETHANOPTERIN REDUCTASE"/>
    <property type="match status" value="1"/>
</dbReference>
<name>A0ABV8TGM5_9ACTN</name>
<dbReference type="InterPro" id="IPR011251">
    <property type="entry name" value="Luciferase-like_dom"/>
</dbReference>
<dbReference type="RefSeq" id="WP_037889553.1">
    <property type="nucleotide sequence ID" value="NZ_JBHSDP010000015.1"/>
</dbReference>
<dbReference type="EMBL" id="JBHSDP010000015">
    <property type="protein sequence ID" value="MFC4329531.1"/>
    <property type="molecule type" value="Genomic_DNA"/>
</dbReference>
<evidence type="ECO:0000256" key="1">
    <source>
        <dbReference type="ARBA" id="ARBA00023002"/>
    </source>
</evidence>
<dbReference type="InterPro" id="IPR022315">
    <property type="entry name" value="F420_OxRdatse_CPS4043_pred"/>
</dbReference>
<accession>A0ABV8TGM5</accession>
<sequence length="340" mass="37346">MDFGLVLQTDPPASRVIDLMRRAEENGFRYGWTFDSAVLWQEPFVIYSQILARTRHLTVGPMVTNPSTRTWEVTASTFATLNDMFGNRTVCGIGRGDSAMRVAGRKPNTLARISEAMKVIRALGRGEEADLGGTVVRFPWIRPGAEVPVWMAAYGPKALKMTGEEADGFILQLSDLYLTEYMVKAVKDAAAAAGRDPAEVRICVAAPAYVTDDDSPAALAHARDQCRWFGGMVGNHVADLVSRYGEHSAAVPGALTDYIKARQGYDYAHHGRSGNPDTEFVPDEIVDRFCVIGPAERHIEKLNALRDLGVDQFALYAMHDAREAVIDAYGREVIPAVDPR</sequence>
<evidence type="ECO:0000313" key="4">
    <source>
        <dbReference type="Proteomes" id="UP001595824"/>
    </source>
</evidence>
<reference evidence="4" key="1">
    <citation type="journal article" date="2019" name="Int. J. Syst. Evol. Microbiol.">
        <title>The Global Catalogue of Microorganisms (GCM) 10K type strain sequencing project: providing services to taxonomists for standard genome sequencing and annotation.</title>
        <authorList>
            <consortium name="The Broad Institute Genomics Platform"/>
            <consortium name="The Broad Institute Genome Sequencing Center for Infectious Disease"/>
            <person name="Wu L."/>
            <person name="Ma J."/>
        </authorList>
    </citation>
    <scope>NUCLEOTIDE SEQUENCE [LARGE SCALE GENOMIC DNA]</scope>
    <source>
        <strain evidence="4">PCU 347</strain>
    </source>
</reference>
<dbReference type="SUPFAM" id="SSF51679">
    <property type="entry name" value="Bacterial luciferase-like"/>
    <property type="match status" value="1"/>
</dbReference>
<dbReference type="PANTHER" id="PTHR43244">
    <property type="match status" value="1"/>
</dbReference>
<dbReference type="NCBIfam" id="TIGR03842">
    <property type="entry name" value="F420_CPS_4043"/>
    <property type="match status" value="1"/>
</dbReference>